<evidence type="ECO:0000256" key="2">
    <source>
        <dbReference type="SAM" id="Phobius"/>
    </source>
</evidence>
<evidence type="ECO:0000313" key="4">
    <source>
        <dbReference type="EMBL" id="CAA2955492.1"/>
    </source>
</evidence>
<feature type="transmembrane region" description="Helical" evidence="2">
    <location>
        <begin position="596"/>
        <end position="619"/>
    </location>
</feature>
<feature type="transmembrane region" description="Helical" evidence="2">
    <location>
        <begin position="515"/>
        <end position="541"/>
    </location>
</feature>
<dbReference type="AlphaFoldDB" id="A0A8S0PT83"/>
<dbReference type="SUPFAM" id="SSF48403">
    <property type="entry name" value="Ankyrin repeat"/>
    <property type="match status" value="1"/>
</dbReference>
<name>A0A8S0PT83_OLEEU</name>
<dbReference type="InterPro" id="IPR036770">
    <property type="entry name" value="Ankyrin_rpt-contain_sf"/>
</dbReference>
<feature type="compositionally biased region" description="Polar residues" evidence="1">
    <location>
        <begin position="42"/>
        <end position="53"/>
    </location>
</feature>
<protein>
    <submittedName>
        <fullName evidence="4">Ankyrin repeat-containing At5g02620-like</fullName>
    </submittedName>
</protein>
<dbReference type="SMART" id="SM00248">
    <property type="entry name" value="ANK"/>
    <property type="match status" value="5"/>
</dbReference>
<accession>A0A8S0PT83</accession>
<feature type="region of interest" description="Disordered" evidence="1">
    <location>
        <begin position="1"/>
        <end position="57"/>
    </location>
</feature>
<feature type="transmembrane region" description="Helical" evidence="2">
    <location>
        <begin position="475"/>
        <end position="495"/>
    </location>
</feature>
<feature type="compositionally biased region" description="Basic residues" evidence="1">
    <location>
        <begin position="1"/>
        <end position="16"/>
    </location>
</feature>
<organism evidence="4 5">
    <name type="scientific">Olea europaea subsp. europaea</name>
    <dbReference type="NCBI Taxonomy" id="158383"/>
    <lineage>
        <taxon>Eukaryota</taxon>
        <taxon>Viridiplantae</taxon>
        <taxon>Streptophyta</taxon>
        <taxon>Embryophyta</taxon>
        <taxon>Tracheophyta</taxon>
        <taxon>Spermatophyta</taxon>
        <taxon>Magnoliopsida</taxon>
        <taxon>eudicotyledons</taxon>
        <taxon>Gunneridae</taxon>
        <taxon>Pentapetalae</taxon>
        <taxon>asterids</taxon>
        <taxon>lamiids</taxon>
        <taxon>Lamiales</taxon>
        <taxon>Oleaceae</taxon>
        <taxon>Oleeae</taxon>
        <taxon>Olea</taxon>
    </lineage>
</organism>
<keyword evidence="2" id="KW-0812">Transmembrane</keyword>
<keyword evidence="5" id="KW-1185">Reference proteome</keyword>
<gene>
    <name evidence="4" type="ORF">OLEA9_A088218</name>
</gene>
<keyword evidence="2" id="KW-0472">Membrane</keyword>
<dbReference type="Pfam" id="PF13962">
    <property type="entry name" value="PGG"/>
    <property type="match status" value="1"/>
</dbReference>
<dbReference type="OrthoDB" id="1921232at2759"/>
<dbReference type="EMBL" id="CACTIH010000152">
    <property type="protein sequence ID" value="CAA2955492.1"/>
    <property type="molecule type" value="Genomic_DNA"/>
</dbReference>
<dbReference type="InterPro" id="IPR026961">
    <property type="entry name" value="PGG_dom"/>
</dbReference>
<dbReference type="Gene3D" id="1.25.40.20">
    <property type="entry name" value="Ankyrin repeat-containing domain"/>
    <property type="match status" value="2"/>
</dbReference>
<sequence>MARKRRMANERRRRKMRDYDSEPELESDNEESKLSHDDTCPPSDTQNYHSNSLEVKIESPISNEKARLIDQTSGKVNHQLLGPIYCLAALRGKWEDFQNAPSGCTNMELTDRGDRPLHVAAAAKQTALVHNLVKHLNISDLELRNKRGDTAFHFAALSGVVEMAEVMYKKNKNLPIIRSSIRMTPLEMAVLHGNREMVKYLYKITPIEVLNAYEYMEILAGIIHIDMYGTARRMLSDRKDSKIAFSPTNIGSVLKVLAQKSISHNHTIQERLWERLVIMIATIAYIPYFKRIYISLQTRRNASFLVHWLLKQILRSPDLDIISLIQETQVLYDAAKIGNVEFLTLLIQTFPDLIWRIDSRRSSIFHVAVINRQEKVYSLIHQTGVIKNVCTLYKDSDRNNILHLAGKRAPRSRLNIVSGPALQMQRELQWFEAVEKIVQPSYLQMKNRHGQTPRELFTVEHETLREDGEKWMKKTATSCMVVATLIATVVFAAAFTVPGGYKQEKGSPIFLKDVWFTVFVTSDAVAMFTSTASIMTFLSLFTAQFRKYDFLVSLPAKLMTGLFTLFASIVCMVVTFSATFILVYKEEKHGTWPKVVAALGLLPIILYVLLNCKLWIALIRSTFFASRSMFRLSNNMLFQ</sequence>
<dbReference type="InterPro" id="IPR002110">
    <property type="entry name" value="Ankyrin_rpt"/>
</dbReference>
<comment type="caution">
    <text evidence="4">The sequence shown here is derived from an EMBL/GenBank/DDBJ whole genome shotgun (WGS) entry which is preliminary data.</text>
</comment>
<feature type="transmembrane region" description="Helical" evidence="2">
    <location>
        <begin position="562"/>
        <end position="584"/>
    </location>
</feature>
<dbReference type="PANTHER" id="PTHR24177">
    <property type="entry name" value="CASKIN"/>
    <property type="match status" value="1"/>
</dbReference>
<dbReference type="PANTHER" id="PTHR24177:SF292">
    <property type="entry name" value="ANKYRIN REPEAT FAMILY PROTEIN-RELATED"/>
    <property type="match status" value="1"/>
</dbReference>
<keyword evidence="2" id="KW-1133">Transmembrane helix</keyword>
<feature type="domain" description="PGG" evidence="3">
    <location>
        <begin position="469"/>
        <end position="582"/>
    </location>
</feature>
<dbReference type="Pfam" id="PF12796">
    <property type="entry name" value="Ank_2"/>
    <property type="match status" value="1"/>
</dbReference>
<evidence type="ECO:0000259" key="3">
    <source>
        <dbReference type="Pfam" id="PF13962"/>
    </source>
</evidence>
<proteinExistence type="predicted"/>
<dbReference type="GO" id="GO:0016020">
    <property type="term" value="C:membrane"/>
    <property type="evidence" value="ECO:0007669"/>
    <property type="project" value="TreeGrafter"/>
</dbReference>
<evidence type="ECO:0000313" key="5">
    <source>
        <dbReference type="Proteomes" id="UP000594638"/>
    </source>
</evidence>
<evidence type="ECO:0000256" key="1">
    <source>
        <dbReference type="SAM" id="MobiDB-lite"/>
    </source>
</evidence>
<reference evidence="4 5" key="1">
    <citation type="submission" date="2019-12" db="EMBL/GenBank/DDBJ databases">
        <authorList>
            <person name="Alioto T."/>
            <person name="Alioto T."/>
            <person name="Gomez Garrido J."/>
        </authorList>
    </citation>
    <scope>NUCLEOTIDE SEQUENCE [LARGE SCALE GENOMIC DNA]</scope>
</reference>
<dbReference type="Proteomes" id="UP000594638">
    <property type="component" value="Unassembled WGS sequence"/>
</dbReference>
<dbReference type="Gramene" id="OE9A088218T1">
    <property type="protein sequence ID" value="OE9A088218C1"/>
    <property type="gene ID" value="OE9A088218"/>
</dbReference>
<feature type="compositionally biased region" description="Basic and acidic residues" evidence="1">
    <location>
        <begin position="30"/>
        <end position="39"/>
    </location>
</feature>